<dbReference type="SUPFAM" id="SSF48403">
    <property type="entry name" value="Ankyrin repeat"/>
    <property type="match status" value="1"/>
</dbReference>
<keyword evidence="1" id="KW-0677">Repeat</keyword>
<dbReference type="InterPro" id="IPR036770">
    <property type="entry name" value="Ankyrin_rpt-contain_sf"/>
</dbReference>
<feature type="region of interest" description="Disordered" evidence="4">
    <location>
        <begin position="347"/>
        <end position="387"/>
    </location>
</feature>
<dbReference type="SMART" id="SM00248">
    <property type="entry name" value="ANK"/>
    <property type="match status" value="2"/>
</dbReference>
<feature type="compositionally biased region" description="Acidic residues" evidence="4">
    <location>
        <begin position="347"/>
        <end position="368"/>
    </location>
</feature>
<evidence type="ECO:0000313" key="6">
    <source>
        <dbReference type="EMBL" id="KAF6808454.1"/>
    </source>
</evidence>
<sequence>MPRLADCITTGRFRDHFNYQVTFPFEAESGEVNYEIDKQRAIEADTGLPGGFSTERIDLVVSALSTGNVGEVRRYLESSRDAEIFLHGVEAYRIPHFHRDSHSSVDGEGSICGDGSVDGTEPDGSDTVDSIEVTGRTALHIAASGPSSEMVELLLVKGANPNVVNMRGRSPLMEAALWGRIDNVKLLLKHERHSLAGGVYKEDTFERDGDRKRIFRLLGGGSEEPPPARLTLSSFAFSRSMEHRTLLTLIANFDIPNEWKTVAMLYRDGRFPPVAAMSGWSHNEDTGVQVGGREWTAEVFRLCNFIGYPLPNHHERDNGIPGQYHACHAEKQLVAVFVDKHLFLPDEVEEDDEDEEADDVKNDDEVDEVKEGIPDVSALSLSELPDDEEEDEQWELWRHHREKLTKLLKSEPPVTLKKATILVCRPVCEDCRSFETMSPNATH</sequence>
<dbReference type="Gene3D" id="1.25.40.20">
    <property type="entry name" value="Ankyrin repeat-containing domain"/>
    <property type="match status" value="1"/>
</dbReference>
<evidence type="ECO:0000259" key="5">
    <source>
        <dbReference type="Pfam" id="PF24120"/>
    </source>
</evidence>
<dbReference type="PROSITE" id="PS50088">
    <property type="entry name" value="ANK_REPEAT"/>
    <property type="match status" value="1"/>
</dbReference>
<reference evidence="6" key="1">
    <citation type="journal article" date="2020" name="Phytopathology">
        <title>Genome Sequence Resources of Colletotrichum truncatum, C. plurivorum, C. musicola, and C. sojae: Four Species Pathogenic to Soybean (Glycine max).</title>
        <authorList>
            <person name="Rogerio F."/>
            <person name="Boufleur T.R."/>
            <person name="Ciampi-Guillardi M."/>
            <person name="Sukno S.A."/>
            <person name="Thon M.R."/>
            <person name="Massola Junior N.S."/>
            <person name="Baroncelli R."/>
        </authorList>
    </citation>
    <scope>NUCLEOTIDE SEQUENCE</scope>
    <source>
        <strain evidence="6">LFN00145</strain>
    </source>
</reference>
<name>A0A8H6J8F5_9PEZI</name>
<dbReference type="EMBL" id="WIGO01000579">
    <property type="protein sequence ID" value="KAF6808454.1"/>
    <property type="molecule type" value="Genomic_DNA"/>
</dbReference>
<dbReference type="Pfam" id="PF24120">
    <property type="entry name" value="SsdA_C"/>
    <property type="match status" value="1"/>
</dbReference>
<dbReference type="InterPro" id="IPR002110">
    <property type="entry name" value="Ankyrin_rpt"/>
</dbReference>
<keyword evidence="7" id="KW-1185">Reference proteome</keyword>
<organism evidence="6 7">
    <name type="scientific">Colletotrichum plurivorum</name>
    <dbReference type="NCBI Taxonomy" id="2175906"/>
    <lineage>
        <taxon>Eukaryota</taxon>
        <taxon>Fungi</taxon>
        <taxon>Dikarya</taxon>
        <taxon>Ascomycota</taxon>
        <taxon>Pezizomycotina</taxon>
        <taxon>Sordariomycetes</taxon>
        <taxon>Hypocreomycetidae</taxon>
        <taxon>Glomerellales</taxon>
        <taxon>Glomerellaceae</taxon>
        <taxon>Colletotrichum</taxon>
        <taxon>Colletotrichum orchidearum species complex</taxon>
    </lineage>
</organism>
<accession>A0A8H6J8F5</accession>
<proteinExistence type="predicted"/>
<evidence type="ECO:0000256" key="1">
    <source>
        <dbReference type="ARBA" id="ARBA00022737"/>
    </source>
</evidence>
<protein>
    <recommendedName>
        <fullName evidence="5">Single-strand DNA deaminase toxin A-like C-terminal domain-containing protein</fullName>
    </recommendedName>
</protein>
<dbReference type="InterPro" id="IPR057517">
    <property type="entry name" value="SsdA-like_C"/>
</dbReference>
<dbReference type="PROSITE" id="PS50297">
    <property type="entry name" value="ANK_REP_REGION"/>
    <property type="match status" value="1"/>
</dbReference>
<keyword evidence="2 3" id="KW-0040">ANK repeat</keyword>
<evidence type="ECO:0000256" key="2">
    <source>
        <dbReference type="ARBA" id="ARBA00023043"/>
    </source>
</evidence>
<feature type="repeat" description="ANK" evidence="3">
    <location>
        <begin position="134"/>
        <end position="166"/>
    </location>
</feature>
<evidence type="ECO:0000313" key="7">
    <source>
        <dbReference type="Proteomes" id="UP000654918"/>
    </source>
</evidence>
<evidence type="ECO:0000256" key="3">
    <source>
        <dbReference type="PROSITE-ProRule" id="PRU00023"/>
    </source>
</evidence>
<dbReference type="PANTHER" id="PTHR24173">
    <property type="entry name" value="ANKYRIN REPEAT CONTAINING"/>
    <property type="match status" value="1"/>
</dbReference>
<dbReference type="Pfam" id="PF12796">
    <property type="entry name" value="Ank_2"/>
    <property type="match status" value="1"/>
</dbReference>
<evidence type="ECO:0000256" key="4">
    <source>
        <dbReference type="SAM" id="MobiDB-lite"/>
    </source>
</evidence>
<dbReference type="PANTHER" id="PTHR24173:SF74">
    <property type="entry name" value="ANKYRIN REPEAT DOMAIN-CONTAINING PROTEIN 16"/>
    <property type="match status" value="1"/>
</dbReference>
<dbReference type="AlphaFoldDB" id="A0A8H6J8F5"/>
<comment type="caution">
    <text evidence="6">The sequence shown here is derived from an EMBL/GenBank/DDBJ whole genome shotgun (WGS) entry which is preliminary data.</text>
</comment>
<feature type="domain" description="Single-strand DNA deaminase toxin A-like C-terminal" evidence="5">
    <location>
        <begin position="275"/>
        <end position="334"/>
    </location>
</feature>
<dbReference type="Proteomes" id="UP000654918">
    <property type="component" value="Unassembled WGS sequence"/>
</dbReference>
<gene>
    <name evidence="6" type="ORF">CPLU01_15670</name>
</gene>